<evidence type="ECO:0000256" key="9">
    <source>
        <dbReference type="ARBA" id="ARBA00023004"/>
    </source>
</evidence>
<keyword evidence="11 14" id="KW-0472">Membrane</keyword>
<name>A0A7J7MFX8_9MAGN</name>
<evidence type="ECO:0000256" key="10">
    <source>
        <dbReference type="ARBA" id="ARBA00023033"/>
    </source>
</evidence>
<dbReference type="EMBL" id="JACGCM010001557">
    <property type="protein sequence ID" value="KAF6153781.1"/>
    <property type="molecule type" value="Genomic_DNA"/>
</dbReference>
<dbReference type="PRINTS" id="PR00463">
    <property type="entry name" value="EP450I"/>
</dbReference>
<keyword evidence="7 14" id="KW-1133">Transmembrane helix</keyword>
<proteinExistence type="inferred from homology"/>
<keyword evidence="9 12" id="KW-0408">Iron</keyword>
<dbReference type="CDD" id="cd11072">
    <property type="entry name" value="CYP71-like"/>
    <property type="match status" value="1"/>
</dbReference>
<dbReference type="FunFam" id="1.10.630.10:FF:000008">
    <property type="entry name" value="Cytochrome P450 71D8"/>
    <property type="match status" value="1"/>
</dbReference>
<evidence type="ECO:0000256" key="6">
    <source>
        <dbReference type="ARBA" id="ARBA00022723"/>
    </source>
</evidence>
<protein>
    <recommendedName>
        <fullName evidence="17">Cytochrome P450</fullName>
    </recommendedName>
</protein>
<evidence type="ECO:0000256" key="11">
    <source>
        <dbReference type="ARBA" id="ARBA00023136"/>
    </source>
</evidence>
<dbReference type="InterPro" id="IPR001128">
    <property type="entry name" value="Cyt_P450"/>
</dbReference>
<dbReference type="Pfam" id="PF00067">
    <property type="entry name" value="p450"/>
    <property type="match status" value="1"/>
</dbReference>
<keyword evidence="6 12" id="KW-0479">Metal-binding</keyword>
<evidence type="ECO:0000313" key="16">
    <source>
        <dbReference type="Proteomes" id="UP000541444"/>
    </source>
</evidence>
<dbReference type="PANTHER" id="PTHR47953">
    <property type="entry name" value="OS08G0105600 PROTEIN"/>
    <property type="match status" value="1"/>
</dbReference>
<evidence type="ECO:0000256" key="2">
    <source>
        <dbReference type="ARBA" id="ARBA00004167"/>
    </source>
</evidence>
<keyword evidence="8 13" id="KW-0560">Oxidoreductase</keyword>
<dbReference type="GO" id="GO:0016020">
    <property type="term" value="C:membrane"/>
    <property type="evidence" value="ECO:0007669"/>
    <property type="project" value="UniProtKB-SubCell"/>
</dbReference>
<evidence type="ECO:0000256" key="3">
    <source>
        <dbReference type="ARBA" id="ARBA00010617"/>
    </source>
</evidence>
<dbReference type="PRINTS" id="PR00385">
    <property type="entry name" value="P450"/>
</dbReference>
<feature type="transmembrane region" description="Helical" evidence="14">
    <location>
        <begin position="34"/>
        <end position="57"/>
    </location>
</feature>
<gene>
    <name evidence="15" type="ORF">GIB67_001014</name>
</gene>
<reference evidence="15 16" key="1">
    <citation type="journal article" date="2020" name="IScience">
        <title>Genome Sequencing of the Endangered Kingdonia uniflora (Circaeasteraceae, Ranunculales) Reveals Potential Mechanisms of Evolutionary Specialization.</title>
        <authorList>
            <person name="Sun Y."/>
            <person name="Deng T."/>
            <person name="Zhang A."/>
            <person name="Moore M.J."/>
            <person name="Landis J.B."/>
            <person name="Lin N."/>
            <person name="Zhang H."/>
            <person name="Zhang X."/>
            <person name="Huang J."/>
            <person name="Zhang X."/>
            <person name="Sun H."/>
            <person name="Wang H."/>
        </authorList>
    </citation>
    <scope>NUCLEOTIDE SEQUENCE [LARGE SCALE GENOMIC DNA]</scope>
    <source>
        <strain evidence="15">TB1705</strain>
        <tissue evidence="15">Leaf</tissue>
    </source>
</reference>
<dbReference type="PANTHER" id="PTHR47953:SF19">
    <property type="entry name" value="OS06G0641600 PROTEIN"/>
    <property type="match status" value="1"/>
</dbReference>
<feature type="binding site" description="axial binding residue" evidence="12">
    <location>
        <position position="472"/>
    </location>
    <ligand>
        <name>heme</name>
        <dbReference type="ChEBI" id="CHEBI:30413"/>
    </ligand>
    <ligandPart>
        <name>Fe</name>
        <dbReference type="ChEBI" id="CHEBI:18248"/>
    </ligandPart>
</feature>
<evidence type="ECO:0008006" key="17">
    <source>
        <dbReference type="Google" id="ProtNLM"/>
    </source>
</evidence>
<dbReference type="InterPro" id="IPR036396">
    <property type="entry name" value="Cyt_P450_sf"/>
</dbReference>
<evidence type="ECO:0000256" key="4">
    <source>
        <dbReference type="ARBA" id="ARBA00022617"/>
    </source>
</evidence>
<accession>A0A7J7MFX8</accession>
<dbReference type="PROSITE" id="PS00086">
    <property type="entry name" value="CYTOCHROME_P450"/>
    <property type="match status" value="1"/>
</dbReference>
<evidence type="ECO:0000256" key="14">
    <source>
        <dbReference type="SAM" id="Phobius"/>
    </source>
</evidence>
<keyword evidence="16" id="KW-1185">Reference proteome</keyword>
<comment type="cofactor">
    <cofactor evidence="1 12">
        <name>heme</name>
        <dbReference type="ChEBI" id="CHEBI:30413"/>
    </cofactor>
</comment>
<evidence type="ECO:0000256" key="5">
    <source>
        <dbReference type="ARBA" id="ARBA00022692"/>
    </source>
</evidence>
<dbReference type="AlphaFoldDB" id="A0A7J7MFX8"/>
<dbReference type="Gene3D" id="1.10.630.10">
    <property type="entry name" value="Cytochrome P450"/>
    <property type="match status" value="1"/>
</dbReference>
<comment type="similarity">
    <text evidence="3 13">Belongs to the cytochrome P450 family.</text>
</comment>
<dbReference type="GO" id="GO:0020037">
    <property type="term" value="F:heme binding"/>
    <property type="evidence" value="ECO:0007669"/>
    <property type="project" value="InterPro"/>
</dbReference>
<dbReference type="GO" id="GO:0005506">
    <property type="term" value="F:iron ion binding"/>
    <property type="evidence" value="ECO:0007669"/>
    <property type="project" value="InterPro"/>
</dbReference>
<dbReference type="SUPFAM" id="SSF48264">
    <property type="entry name" value="Cytochrome P450"/>
    <property type="match status" value="1"/>
</dbReference>
<dbReference type="GO" id="GO:0016705">
    <property type="term" value="F:oxidoreductase activity, acting on paired donors, with incorporation or reduction of molecular oxygen"/>
    <property type="evidence" value="ECO:0007669"/>
    <property type="project" value="InterPro"/>
</dbReference>
<dbReference type="GO" id="GO:0044550">
    <property type="term" value="P:secondary metabolite biosynthetic process"/>
    <property type="evidence" value="ECO:0007669"/>
    <property type="project" value="UniProtKB-ARBA"/>
</dbReference>
<dbReference type="GO" id="GO:0004497">
    <property type="term" value="F:monooxygenase activity"/>
    <property type="evidence" value="ECO:0007669"/>
    <property type="project" value="UniProtKB-KW"/>
</dbReference>
<evidence type="ECO:0000256" key="8">
    <source>
        <dbReference type="ARBA" id="ARBA00023002"/>
    </source>
</evidence>
<dbReference type="InterPro" id="IPR017972">
    <property type="entry name" value="Cyt_P450_CS"/>
</dbReference>
<evidence type="ECO:0000256" key="7">
    <source>
        <dbReference type="ARBA" id="ARBA00022989"/>
    </source>
</evidence>
<evidence type="ECO:0000256" key="1">
    <source>
        <dbReference type="ARBA" id="ARBA00001971"/>
    </source>
</evidence>
<dbReference type="InterPro" id="IPR052306">
    <property type="entry name" value="CYP450_71D"/>
</dbReference>
<comment type="subcellular location">
    <subcellularLocation>
        <location evidence="2">Membrane</location>
        <topology evidence="2">Single-pass membrane protein</topology>
    </subcellularLocation>
</comment>
<evidence type="ECO:0000256" key="13">
    <source>
        <dbReference type="RuleBase" id="RU000461"/>
    </source>
</evidence>
<evidence type="ECO:0000256" key="12">
    <source>
        <dbReference type="PIRSR" id="PIRSR602401-1"/>
    </source>
</evidence>
<sequence>MRFKNTRYQVAKKKSWLYILIKMTKFNANFKLKAIMVFQFPYIFFTFLLLLCTTVIVKRRGKKTRLPPGPSKLPIIGSLHHLLGEGLPHHMFRDLAKKHGPLMHLQLGEISTIVISSSEMAKEVMKTQDAKFADRPMTMAAKLATYNYRSVVFAPYGNYWKQLRKICALELFSVKRINLLRSQREEEVSKFIKSISSSTTGAVNLSEKIYSLLNDMIFRAAFGKKCKDKHTYLSSIQEALKFVGTPDVADLFPSAKIFERISGAKAKLEKIHYKQDCILNDVIKEHKESKKDTNNGEFEEDFVDVLLRLQESDDLELQITNDDIKAVILDIFVAGSETSSTVIEWAMSELMRSPGTMEKVQAEVRRVFYGKQIDETHIHELHYMKLVIKEILRLHPPVPFLLPRNCREKCEINGYEIPVKSNVIVNEWAIGRDPVRWRDAESFVPERFNDDLIDFKGTNFDFIPFGAGRRICPGISLGLSTIELPLAQLLYYFDWKLPDGIKPEELDMTESFETSMRRKNALYLVPTLYNHVMI</sequence>
<dbReference type="InterPro" id="IPR002401">
    <property type="entry name" value="Cyt_P450_E_grp-I"/>
</dbReference>
<keyword evidence="5 14" id="KW-0812">Transmembrane</keyword>
<keyword evidence="10 13" id="KW-0503">Monooxygenase</keyword>
<comment type="caution">
    <text evidence="15">The sequence shown here is derived from an EMBL/GenBank/DDBJ whole genome shotgun (WGS) entry which is preliminary data.</text>
</comment>
<dbReference type="OrthoDB" id="1470350at2759"/>
<organism evidence="15 16">
    <name type="scientific">Kingdonia uniflora</name>
    <dbReference type="NCBI Taxonomy" id="39325"/>
    <lineage>
        <taxon>Eukaryota</taxon>
        <taxon>Viridiplantae</taxon>
        <taxon>Streptophyta</taxon>
        <taxon>Embryophyta</taxon>
        <taxon>Tracheophyta</taxon>
        <taxon>Spermatophyta</taxon>
        <taxon>Magnoliopsida</taxon>
        <taxon>Ranunculales</taxon>
        <taxon>Circaeasteraceae</taxon>
        <taxon>Kingdonia</taxon>
    </lineage>
</organism>
<dbReference type="Proteomes" id="UP000541444">
    <property type="component" value="Unassembled WGS sequence"/>
</dbReference>
<evidence type="ECO:0000313" key="15">
    <source>
        <dbReference type="EMBL" id="KAF6153781.1"/>
    </source>
</evidence>
<keyword evidence="4 12" id="KW-0349">Heme</keyword>